<dbReference type="AlphaFoldDB" id="A0A1Y2BBX3"/>
<evidence type="ECO:0008006" key="7">
    <source>
        <dbReference type="Google" id="ProtNLM"/>
    </source>
</evidence>
<dbReference type="Gene3D" id="3.50.50.60">
    <property type="entry name" value="FAD/NAD(P)-binding domain"/>
    <property type="match status" value="2"/>
</dbReference>
<organism evidence="5 6">
    <name type="scientific">Naematelia encephala</name>
    <dbReference type="NCBI Taxonomy" id="71784"/>
    <lineage>
        <taxon>Eukaryota</taxon>
        <taxon>Fungi</taxon>
        <taxon>Dikarya</taxon>
        <taxon>Basidiomycota</taxon>
        <taxon>Agaricomycotina</taxon>
        <taxon>Tremellomycetes</taxon>
        <taxon>Tremellales</taxon>
        <taxon>Naemateliaceae</taxon>
        <taxon>Naematelia</taxon>
    </lineage>
</organism>
<dbReference type="SUPFAM" id="SSF51905">
    <property type="entry name" value="FAD/NAD(P)-binding domain"/>
    <property type="match status" value="2"/>
</dbReference>
<evidence type="ECO:0000313" key="5">
    <source>
        <dbReference type="EMBL" id="ORY32264.1"/>
    </source>
</evidence>
<keyword evidence="2" id="KW-0285">Flavoprotein</keyword>
<dbReference type="InterPro" id="IPR036188">
    <property type="entry name" value="FAD/NAD-bd_sf"/>
</dbReference>
<dbReference type="GO" id="GO:0050661">
    <property type="term" value="F:NADP binding"/>
    <property type="evidence" value="ECO:0007669"/>
    <property type="project" value="InterPro"/>
</dbReference>
<dbReference type="EMBL" id="MCFC01000010">
    <property type="protein sequence ID" value="ORY32264.1"/>
    <property type="molecule type" value="Genomic_DNA"/>
</dbReference>
<sequence length="528" mass="58766">MSEPFRFANYPQPIRKVAVIGSGPSGTPAARHLRDAGLQVRVFERQPQAGGIWNWSPTLSLPLSVPTPPPSHGAFIPRRPNKDQKPIDQVEFSPPNPVYWTLSNNVPTNTMAFKDFPYPPATEANIPHTQIAAYVHDYARHFGLDEITSYNTRVEHATKINTASGDVWRLTLHNLESGQEKFWTEDFDAVVVATGHYNAPFIPAVPGVESWAAKWPTDVVHSQGYRIPERYTGKDILIIGIGTSGVDIARDLSPHTRKIYMVGRNRIAGPEGYRQMRRLQRHLLPPNAENVPEIKRFRPPSDGGIEGGQVELTDGRVISGIGAVIFATGYQYSFPFLPELHADPGKSEPRRTGFPLVTDGKGVLNLYRDTFYIPDPTLTFLGLSVNTSAFSFFEYQAQSISRVFQGTARLPPLYERWEAYHALVREKGEGKFSHFLGKQGERDFVRETVEWINRDAIKSGAKLVDGHSEEWLKASDNIIGMIAEKYGLDAETWKKIREGDDSPGPAEASVVVEKVAADIGANRTLVTA</sequence>
<evidence type="ECO:0000256" key="1">
    <source>
        <dbReference type="ARBA" id="ARBA00009183"/>
    </source>
</evidence>
<evidence type="ECO:0000256" key="4">
    <source>
        <dbReference type="ARBA" id="ARBA00023002"/>
    </source>
</evidence>
<dbReference type="FunCoup" id="A0A1Y2BBX3">
    <property type="interactions" value="23"/>
</dbReference>
<dbReference type="InParanoid" id="A0A1Y2BBX3"/>
<dbReference type="Pfam" id="PF13450">
    <property type="entry name" value="NAD_binding_8"/>
    <property type="match status" value="1"/>
</dbReference>
<keyword evidence="3" id="KW-0274">FAD</keyword>
<name>A0A1Y2BBX3_9TREE</name>
<dbReference type="Proteomes" id="UP000193986">
    <property type="component" value="Unassembled WGS sequence"/>
</dbReference>
<gene>
    <name evidence="5" type="ORF">BCR39DRAFT_587004</name>
</gene>
<keyword evidence="6" id="KW-1185">Reference proteome</keyword>
<accession>A0A1Y2BBX3</accession>
<comment type="caution">
    <text evidence="5">The sequence shown here is derived from an EMBL/GenBank/DDBJ whole genome shotgun (WGS) entry which is preliminary data.</text>
</comment>
<evidence type="ECO:0000256" key="2">
    <source>
        <dbReference type="ARBA" id="ARBA00022630"/>
    </source>
</evidence>
<dbReference type="InterPro" id="IPR020946">
    <property type="entry name" value="Flavin_mOase-like"/>
</dbReference>
<dbReference type="InterPro" id="IPR050346">
    <property type="entry name" value="FMO-like"/>
</dbReference>
<keyword evidence="4" id="KW-0560">Oxidoreductase</keyword>
<dbReference type="GO" id="GO:0050660">
    <property type="term" value="F:flavin adenine dinucleotide binding"/>
    <property type="evidence" value="ECO:0007669"/>
    <property type="project" value="InterPro"/>
</dbReference>
<evidence type="ECO:0000256" key="3">
    <source>
        <dbReference type="ARBA" id="ARBA00022827"/>
    </source>
</evidence>
<dbReference type="PRINTS" id="PR00419">
    <property type="entry name" value="ADXRDTASE"/>
</dbReference>
<protein>
    <recommendedName>
        <fullName evidence="7">Dimethylaniline monooxygenase</fullName>
    </recommendedName>
</protein>
<evidence type="ECO:0000313" key="6">
    <source>
        <dbReference type="Proteomes" id="UP000193986"/>
    </source>
</evidence>
<dbReference type="GO" id="GO:0004499">
    <property type="term" value="F:N,N-dimethylaniline monooxygenase activity"/>
    <property type="evidence" value="ECO:0007669"/>
    <property type="project" value="InterPro"/>
</dbReference>
<dbReference type="OrthoDB" id="66881at2759"/>
<reference evidence="5 6" key="1">
    <citation type="submission" date="2016-07" db="EMBL/GenBank/DDBJ databases">
        <title>Pervasive Adenine N6-methylation of Active Genes in Fungi.</title>
        <authorList>
            <consortium name="DOE Joint Genome Institute"/>
            <person name="Mondo S.J."/>
            <person name="Dannebaum R.O."/>
            <person name="Kuo R.C."/>
            <person name="Labutti K."/>
            <person name="Haridas S."/>
            <person name="Kuo A."/>
            <person name="Salamov A."/>
            <person name="Ahrendt S.R."/>
            <person name="Lipzen A."/>
            <person name="Sullivan W."/>
            <person name="Andreopoulos W.B."/>
            <person name="Clum A."/>
            <person name="Lindquist E."/>
            <person name="Daum C."/>
            <person name="Ramamoorthy G.K."/>
            <person name="Gryganskyi A."/>
            <person name="Culley D."/>
            <person name="Magnuson J.K."/>
            <person name="James T.Y."/>
            <person name="O'Malley M.A."/>
            <person name="Stajich J.E."/>
            <person name="Spatafora J.W."/>
            <person name="Visel A."/>
            <person name="Grigoriev I.V."/>
        </authorList>
    </citation>
    <scope>NUCLEOTIDE SEQUENCE [LARGE SCALE GENOMIC DNA]</scope>
    <source>
        <strain evidence="5 6">68-887.2</strain>
    </source>
</reference>
<proteinExistence type="inferred from homology"/>
<comment type="similarity">
    <text evidence="1">Belongs to the FMO family.</text>
</comment>
<dbReference type="PANTHER" id="PTHR23023">
    <property type="entry name" value="DIMETHYLANILINE MONOOXYGENASE"/>
    <property type="match status" value="1"/>
</dbReference>
<dbReference type="Pfam" id="PF00743">
    <property type="entry name" value="FMO-like"/>
    <property type="match status" value="2"/>
</dbReference>